<evidence type="ECO:0000256" key="1">
    <source>
        <dbReference type="SAM" id="Phobius"/>
    </source>
</evidence>
<keyword evidence="1" id="KW-0812">Transmembrane</keyword>
<keyword evidence="1" id="KW-0472">Membrane</keyword>
<evidence type="ECO:0000313" key="3">
    <source>
        <dbReference type="Proteomes" id="UP000769157"/>
    </source>
</evidence>
<gene>
    <name evidence="2" type="ORF">OGAPHI_001661</name>
</gene>
<reference evidence="2" key="1">
    <citation type="journal article" date="2021" name="Open Biol.">
        <title>Shared evolutionary footprints suggest mitochondrial oxidative damage underlies multiple complex I losses in fungi.</title>
        <authorList>
            <person name="Schikora-Tamarit M.A."/>
            <person name="Marcet-Houben M."/>
            <person name="Nosek J."/>
            <person name="Gabaldon T."/>
        </authorList>
    </citation>
    <scope>NUCLEOTIDE SEQUENCE</scope>
    <source>
        <strain evidence="2">CBS6075</strain>
    </source>
</reference>
<reference evidence="2" key="2">
    <citation type="submission" date="2021-01" db="EMBL/GenBank/DDBJ databases">
        <authorList>
            <person name="Schikora-Tamarit M.A."/>
        </authorList>
    </citation>
    <scope>NUCLEOTIDE SEQUENCE</scope>
    <source>
        <strain evidence="2">CBS6075</strain>
    </source>
</reference>
<feature type="transmembrane region" description="Helical" evidence="1">
    <location>
        <begin position="22"/>
        <end position="42"/>
    </location>
</feature>
<dbReference type="RefSeq" id="XP_046063448.1">
    <property type="nucleotide sequence ID" value="XM_046202446.1"/>
</dbReference>
<evidence type="ECO:0000313" key="2">
    <source>
        <dbReference type="EMBL" id="KAH3669065.1"/>
    </source>
</evidence>
<protein>
    <submittedName>
        <fullName evidence="2">Uncharacterized protein</fullName>
    </submittedName>
</protein>
<comment type="caution">
    <text evidence="2">The sequence shown here is derived from an EMBL/GenBank/DDBJ whole genome shotgun (WGS) entry which is preliminary data.</text>
</comment>
<sequence>MGSLGNGSQCQLGTRLHPVLELVPLADIWHVCLVVAVGIHLVPVRRRNNLRRTVLGLLEPIFVGRPCDVLSVEHVVGVCVVHGSKGRESVVEVRVGDQSTRIVSCSVCVDRQRLTILSHGILDIRNGGNFSVQLIFTETLGVSSVVGPEVLQPVEKVHMGPNIVRNLELDLANVPLLVKAVPYV</sequence>
<proteinExistence type="predicted"/>
<keyword evidence="1" id="KW-1133">Transmembrane helix</keyword>
<name>A0A9P8T8C5_9ASCO</name>
<dbReference type="Proteomes" id="UP000769157">
    <property type="component" value="Unassembled WGS sequence"/>
</dbReference>
<dbReference type="EMBL" id="JAEUBE010000143">
    <property type="protein sequence ID" value="KAH3669065.1"/>
    <property type="molecule type" value="Genomic_DNA"/>
</dbReference>
<organism evidence="2 3">
    <name type="scientific">Ogataea philodendri</name>
    <dbReference type="NCBI Taxonomy" id="1378263"/>
    <lineage>
        <taxon>Eukaryota</taxon>
        <taxon>Fungi</taxon>
        <taxon>Dikarya</taxon>
        <taxon>Ascomycota</taxon>
        <taxon>Saccharomycotina</taxon>
        <taxon>Pichiomycetes</taxon>
        <taxon>Pichiales</taxon>
        <taxon>Pichiaceae</taxon>
        <taxon>Ogataea</taxon>
    </lineage>
</organism>
<accession>A0A9P8T8C5</accession>
<dbReference type="AlphaFoldDB" id="A0A9P8T8C5"/>
<keyword evidence="3" id="KW-1185">Reference proteome</keyword>
<dbReference type="GeneID" id="70233628"/>